<organism evidence="2 3">
    <name type="scientific">Sphingomonas morindae</name>
    <dbReference type="NCBI Taxonomy" id="1541170"/>
    <lineage>
        <taxon>Bacteria</taxon>
        <taxon>Pseudomonadati</taxon>
        <taxon>Pseudomonadota</taxon>
        <taxon>Alphaproteobacteria</taxon>
        <taxon>Sphingomonadales</taxon>
        <taxon>Sphingomonadaceae</taxon>
        <taxon>Sphingomonas</taxon>
    </lineage>
</organism>
<feature type="chain" id="PRO_5045896814" evidence="1">
    <location>
        <begin position="24"/>
        <end position="94"/>
    </location>
</feature>
<reference evidence="2" key="1">
    <citation type="journal article" date="2022" name="Toxins">
        <title>Genomic Analysis of Sphingopyxis sp. USTB-05 for Biodegrading Cyanobacterial Hepatotoxins.</title>
        <authorList>
            <person name="Liu C."/>
            <person name="Xu Q."/>
            <person name="Zhao Z."/>
            <person name="Zhang H."/>
            <person name="Liu X."/>
            <person name="Yin C."/>
            <person name="Liu Y."/>
            <person name="Yan H."/>
        </authorList>
    </citation>
    <scope>NUCLEOTIDE SEQUENCE</scope>
    <source>
        <strain evidence="2">NBD5</strain>
    </source>
</reference>
<dbReference type="RefSeq" id="WP_252166281.1">
    <property type="nucleotide sequence ID" value="NZ_CP084930.1"/>
</dbReference>
<proteinExistence type="predicted"/>
<protein>
    <submittedName>
        <fullName evidence="2">Uncharacterized protein</fullName>
    </submittedName>
</protein>
<sequence length="94" mass="11097">MKKKIIGLTFAALSLAAAAPAMAQPYGYGYGYGYGDGGYARQGYDGMSPAERHDYWWNHRGRYEEDRGWRDNPREVRDYWYNHGGRRYDRGYWR</sequence>
<dbReference type="EMBL" id="CP084930">
    <property type="protein sequence ID" value="USI72472.1"/>
    <property type="molecule type" value="Genomic_DNA"/>
</dbReference>
<name>A0ABY4X6D0_9SPHN</name>
<keyword evidence="1" id="KW-0732">Signal</keyword>
<feature type="signal peptide" evidence="1">
    <location>
        <begin position="1"/>
        <end position="23"/>
    </location>
</feature>
<keyword evidence="3" id="KW-1185">Reference proteome</keyword>
<evidence type="ECO:0000313" key="2">
    <source>
        <dbReference type="EMBL" id="USI72472.1"/>
    </source>
</evidence>
<evidence type="ECO:0000256" key="1">
    <source>
        <dbReference type="SAM" id="SignalP"/>
    </source>
</evidence>
<evidence type="ECO:0000313" key="3">
    <source>
        <dbReference type="Proteomes" id="UP001056937"/>
    </source>
</evidence>
<dbReference type="Proteomes" id="UP001056937">
    <property type="component" value="Chromosome 1"/>
</dbReference>
<accession>A0ABY4X6D0</accession>
<gene>
    <name evidence="2" type="ORF">LHA26_14420</name>
</gene>